<gene>
    <name evidence="1" type="ORF">L3Q82_017014</name>
</gene>
<dbReference type="EMBL" id="CM041532">
    <property type="protein sequence ID" value="KAI3376566.1"/>
    <property type="molecule type" value="Genomic_DNA"/>
</dbReference>
<sequence>MDRLVRRASSVLGCPLDSVEVVGNGRMMAKLSSLLNNTSHPLQDSLTALGSSFSERLLHPRCVKERIQPQMFCGFSNQANIDVKTKETKALFVNIQPFVFGSEGFPGAAWAETGLQASDRLIHPVLHIGGRQRVESPAIKNTFVNNLNKGIKDQLALHELPDEFEDLVDLAVQIDNRLQEREAERRQAGRRTSKPQGANFGEFCHSPGSSAPTVAEDRAPPPAREEPMQLGRTK</sequence>
<evidence type="ECO:0000313" key="2">
    <source>
        <dbReference type="Proteomes" id="UP000831701"/>
    </source>
</evidence>
<protein>
    <submittedName>
        <fullName evidence="1">Uncharacterized protein</fullName>
    </submittedName>
</protein>
<keyword evidence="2" id="KW-1185">Reference proteome</keyword>
<organism evidence="1 2">
    <name type="scientific">Scortum barcoo</name>
    <name type="common">barcoo grunter</name>
    <dbReference type="NCBI Taxonomy" id="214431"/>
    <lineage>
        <taxon>Eukaryota</taxon>
        <taxon>Metazoa</taxon>
        <taxon>Chordata</taxon>
        <taxon>Craniata</taxon>
        <taxon>Vertebrata</taxon>
        <taxon>Euteleostomi</taxon>
        <taxon>Actinopterygii</taxon>
        <taxon>Neopterygii</taxon>
        <taxon>Teleostei</taxon>
        <taxon>Neoteleostei</taxon>
        <taxon>Acanthomorphata</taxon>
        <taxon>Eupercaria</taxon>
        <taxon>Centrarchiformes</taxon>
        <taxon>Terapontoidei</taxon>
        <taxon>Terapontidae</taxon>
        <taxon>Scortum</taxon>
    </lineage>
</organism>
<reference evidence="1" key="1">
    <citation type="submission" date="2022-04" db="EMBL/GenBank/DDBJ databases">
        <title>Jade perch genome.</title>
        <authorList>
            <person name="Chao B."/>
        </authorList>
    </citation>
    <scope>NUCLEOTIDE SEQUENCE</scope>
    <source>
        <strain evidence="1">CB-2022</strain>
    </source>
</reference>
<accession>A0ACB8X9F7</accession>
<evidence type="ECO:0000313" key="1">
    <source>
        <dbReference type="EMBL" id="KAI3376566.1"/>
    </source>
</evidence>
<dbReference type="Proteomes" id="UP000831701">
    <property type="component" value="Chromosome 2"/>
</dbReference>
<proteinExistence type="predicted"/>
<comment type="caution">
    <text evidence="1">The sequence shown here is derived from an EMBL/GenBank/DDBJ whole genome shotgun (WGS) entry which is preliminary data.</text>
</comment>
<name>A0ACB8X9F7_9TELE</name>